<dbReference type="Pfam" id="PF14474">
    <property type="entry name" value="RTC4"/>
    <property type="match status" value="1"/>
</dbReference>
<dbReference type="Pfam" id="PF10551">
    <property type="entry name" value="MULE"/>
    <property type="match status" value="1"/>
</dbReference>
<evidence type="ECO:0000256" key="1">
    <source>
        <dbReference type="SAM" id="MobiDB-lite"/>
    </source>
</evidence>
<evidence type="ECO:0000259" key="2">
    <source>
        <dbReference type="SMART" id="SM01312"/>
    </source>
</evidence>
<accession>A0A8H7SCF4</accession>
<dbReference type="EMBL" id="JAEPRB010000025">
    <property type="protein sequence ID" value="KAG2225676.1"/>
    <property type="molecule type" value="Genomic_DNA"/>
</dbReference>
<comment type="caution">
    <text evidence="3">The sequence shown here is derived from an EMBL/GenBank/DDBJ whole genome shotgun (WGS) entry which is preliminary data.</text>
</comment>
<feature type="compositionally biased region" description="Basic and acidic residues" evidence="1">
    <location>
        <begin position="82"/>
        <end position="101"/>
    </location>
</feature>
<dbReference type="Gene3D" id="3.90.70.80">
    <property type="match status" value="1"/>
</dbReference>
<feature type="domain" description="Restriction of telomere capping protein 4 C-terminal" evidence="2">
    <location>
        <begin position="1135"/>
        <end position="1256"/>
    </location>
</feature>
<dbReference type="PANTHER" id="PTHR47718">
    <property type="entry name" value="OS01G0519700 PROTEIN"/>
    <property type="match status" value="1"/>
</dbReference>
<keyword evidence="4" id="KW-1185">Reference proteome</keyword>
<reference evidence="3 4" key="1">
    <citation type="submission" date="2020-12" db="EMBL/GenBank/DDBJ databases">
        <title>Metabolic potential, ecology and presence of endohyphal bacteria is reflected in genomic diversity of Mucoromycotina.</title>
        <authorList>
            <person name="Muszewska A."/>
            <person name="Okrasinska A."/>
            <person name="Steczkiewicz K."/>
            <person name="Drgas O."/>
            <person name="Orlowska M."/>
            <person name="Perlinska-Lenart U."/>
            <person name="Aleksandrzak-Piekarczyk T."/>
            <person name="Szatraj K."/>
            <person name="Zielenkiewicz U."/>
            <person name="Pilsyk S."/>
            <person name="Malc E."/>
            <person name="Mieczkowski P."/>
            <person name="Kruszewska J.S."/>
            <person name="Biernat P."/>
            <person name="Pawlowska J."/>
        </authorList>
    </citation>
    <scope>NUCLEOTIDE SEQUENCE [LARGE SCALE GENOMIC DNA]</scope>
    <source>
        <strain evidence="3 4">CBS 142.35</strain>
    </source>
</reference>
<feature type="compositionally biased region" description="Basic residues" evidence="1">
    <location>
        <begin position="707"/>
        <end position="718"/>
    </location>
</feature>
<proteinExistence type="predicted"/>
<dbReference type="AlphaFoldDB" id="A0A8H7SCF4"/>
<organism evidence="3 4">
    <name type="scientific">Circinella minor</name>
    <dbReference type="NCBI Taxonomy" id="1195481"/>
    <lineage>
        <taxon>Eukaryota</taxon>
        <taxon>Fungi</taxon>
        <taxon>Fungi incertae sedis</taxon>
        <taxon>Mucoromycota</taxon>
        <taxon>Mucoromycotina</taxon>
        <taxon>Mucoromycetes</taxon>
        <taxon>Mucorales</taxon>
        <taxon>Lichtheimiaceae</taxon>
        <taxon>Circinella</taxon>
    </lineage>
</organism>
<dbReference type="OrthoDB" id="2277862at2759"/>
<dbReference type="Proteomes" id="UP000646827">
    <property type="component" value="Unassembled WGS sequence"/>
</dbReference>
<dbReference type="InterPro" id="IPR028094">
    <property type="entry name" value="RTC4_C"/>
</dbReference>
<protein>
    <recommendedName>
        <fullName evidence="2">Restriction of telomere capping protein 4 C-terminal domain-containing protein</fullName>
    </recommendedName>
</protein>
<feature type="region of interest" description="Disordered" evidence="1">
    <location>
        <begin position="705"/>
        <end position="790"/>
    </location>
</feature>
<feature type="compositionally biased region" description="Basic and acidic residues" evidence="1">
    <location>
        <begin position="729"/>
        <end position="757"/>
    </location>
</feature>
<evidence type="ECO:0000313" key="4">
    <source>
        <dbReference type="Proteomes" id="UP000646827"/>
    </source>
</evidence>
<name>A0A8H7SCF4_9FUNG</name>
<gene>
    <name evidence="3" type="ORF">INT45_012148</name>
</gene>
<sequence>MNIEQILDKKDYKTCNEAYDVLQEYALQQGFAVAKTGGNDHFCKFKCVHGGPGPRRVHRKKVDNRKDDDSNKKGGIMNNDGNEEKKIKDKNGVLKKIPERKTREGEHNCEWVLRISKRKTRWAFTTKLSDITPHSHPMSSTPIIYREHRLKAGIKPRQIINVQSMDEPPVVAPPISVVESISAAVTSSYTCPPATPLLAPTRVPMLSATPQQQIQSPNLILPKDLYNLQQKIRADDNKRGNYEEMAEIYNFLRSNGYVSRYSTDSTKSYINTIFATHPASIERARSFPEVVVIDTTYKVNHNGMPLVNIIGIDNLTADHYRERSLRSYYIGSAVVANEKTLSYVWVLQQLRDVVWTNESESKPGLFLTDDDGALTAALQLKFPDVPHVLCNWHIRNNFCKKVLQHVSKNGEKEEEQYKAIISAVDDMLWKRRTEEFDDAVKEYKAKALEACPDNEEGAADIIGYLNNTMLPYKQRWAGPWVESHKNFAARSTQRIEGFHSTLKTILESAGRMLHTFKSLHNCLHGFAQRAKVQQEYENLFSWVIKDNATPGDNRLHKQVGHLHGKICHFAIYMTIKEVIAARYMDQDTSKCDILCKAKINFDLPCRHLLYRFNDQPLDPQLYNKRWWLGPSTAPVLKKTSIETIEEQVFEADDLEILNQYQEMKSNIVSAYMHCESNQQRKELIDSINSSLAKFSPPSIDKLLLPKSVKHKGRPKKSLGSRLPTGLEYAEDKAKEEQKKKKENDKQEQENKKKDDQKKKKKPLSPRSQPSDLYPNKRPKQKQLNLHPDIPPENTLERIEIVDDGWCGFRSLAYIIYKDQEKYIQVKEKMHEYVLQNADLCCTYICLGYDTIYNDLLKRMAYGVEPKLPEGTFCRRQYWLDAAQDLQVAANTFLKPIASYSSSGHSSQLYLPFDLPQGQPLPEVIHFVNGNHFETIKTKRVPKMEWPPVCPSSMVTWQALGRNIDAYKAGWKYIHRKQWPENDKSNATKEKAIPLDGDNSRTIDELIEVFDQLVKEEEEIKKSNEGVVKCPFCLAPLSTPLVPMSQAIKKEYEEYLGRNEAFKKKWRKKMENVSVRHRSRTPERRTTINEKLHFCRVHHVETVHKKEANEAGYPMEINFKALPQRILSFKSSLLMIAKGTLDSSFLKAEIIFIKENGVTKSRSALGQFSRFDNASAGYYGNRGSAIILKVLQYEFILTKKITFEDTKPLMPLPFLQSVLVPEACIRLIQQDYNNISYNDAKEILFNSQNFGSRVHHEPKDEDDEL</sequence>
<feature type="region of interest" description="Disordered" evidence="1">
    <location>
        <begin position="52"/>
        <end position="101"/>
    </location>
</feature>
<dbReference type="SMART" id="SM01312">
    <property type="entry name" value="RTC4"/>
    <property type="match status" value="1"/>
</dbReference>
<dbReference type="InterPro" id="IPR018289">
    <property type="entry name" value="MULE_transposase_dom"/>
</dbReference>
<dbReference type="PANTHER" id="PTHR47718:SF3">
    <property type="entry name" value="PROTEIN FAR1-RELATED SEQUENCE 5-LIKE"/>
    <property type="match status" value="1"/>
</dbReference>
<dbReference type="CDD" id="cd22744">
    <property type="entry name" value="OTU"/>
    <property type="match status" value="1"/>
</dbReference>
<evidence type="ECO:0000313" key="3">
    <source>
        <dbReference type="EMBL" id="KAG2225676.1"/>
    </source>
</evidence>